<name>A0A9W9I2H5_9EURO</name>
<dbReference type="GeneID" id="81426792"/>
<keyword evidence="2" id="KW-1185">Reference proteome</keyword>
<protein>
    <submittedName>
        <fullName evidence="1">Uncharacterized protein</fullName>
    </submittedName>
</protein>
<proteinExistence type="predicted"/>
<accession>A0A9W9I2H5</accession>
<gene>
    <name evidence="1" type="ORF">N7482_005491</name>
</gene>
<dbReference type="EMBL" id="JAPQKN010000003">
    <property type="protein sequence ID" value="KAJ5166710.1"/>
    <property type="molecule type" value="Genomic_DNA"/>
</dbReference>
<organism evidence="1 2">
    <name type="scientific">Penicillium canariense</name>
    <dbReference type="NCBI Taxonomy" id="189055"/>
    <lineage>
        <taxon>Eukaryota</taxon>
        <taxon>Fungi</taxon>
        <taxon>Dikarya</taxon>
        <taxon>Ascomycota</taxon>
        <taxon>Pezizomycotina</taxon>
        <taxon>Eurotiomycetes</taxon>
        <taxon>Eurotiomycetidae</taxon>
        <taxon>Eurotiales</taxon>
        <taxon>Aspergillaceae</taxon>
        <taxon>Penicillium</taxon>
    </lineage>
</organism>
<reference evidence="1" key="2">
    <citation type="journal article" date="2023" name="IMA Fungus">
        <title>Comparative genomic study of the Penicillium genus elucidates a diverse pangenome and 15 lateral gene transfer events.</title>
        <authorList>
            <person name="Petersen C."/>
            <person name="Sorensen T."/>
            <person name="Nielsen M.R."/>
            <person name="Sondergaard T.E."/>
            <person name="Sorensen J.L."/>
            <person name="Fitzpatrick D.A."/>
            <person name="Frisvad J.C."/>
            <person name="Nielsen K.L."/>
        </authorList>
    </citation>
    <scope>NUCLEOTIDE SEQUENCE</scope>
    <source>
        <strain evidence="1">IBT 26290</strain>
    </source>
</reference>
<evidence type="ECO:0000313" key="2">
    <source>
        <dbReference type="Proteomes" id="UP001149163"/>
    </source>
</evidence>
<dbReference type="OrthoDB" id="2305901at2759"/>
<dbReference type="AlphaFoldDB" id="A0A9W9I2H5"/>
<sequence>MTDPSSMTAAQRVLSTAELIAEIVHYFVGIRRTILFGLPMEFEDCKSLLRCSRVNTLWFAQVMRFFWQAPTIQQALPISLHGYVAFGCTFKTSLLQRFSEVNPDRRQFYADFVIGTNMMAVRQEGLRMANRVLQGITFPKLGMMCLYLNQHDNCIYLPHLDAPSITYVHVHAYKFRLGLSHHFVAWKPARSPFKRESIWRLATILKVCLQGRSGSSRS</sequence>
<comment type="caution">
    <text evidence="1">The sequence shown here is derived from an EMBL/GenBank/DDBJ whole genome shotgun (WGS) entry which is preliminary data.</text>
</comment>
<dbReference type="RefSeq" id="XP_056543171.1">
    <property type="nucleotide sequence ID" value="XM_056687616.1"/>
</dbReference>
<evidence type="ECO:0000313" key="1">
    <source>
        <dbReference type="EMBL" id="KAJ5166710.1"/>
    </source>
</evidence>
<dbReference type="Proteomes" id="UP001149163">
    <property type="component" value="Unassembled WGS sequence"/>
</dbReference>
<reference evidence="1" key="1">
    <citation type="submission" date="2022-11" db="EMBL/GenBank/DDBJ databases">
        <authorList>
            <person name="Petersen C."/>
        </authorList>
    </citation>
    <scope>NUCLEOTIDE SEQUENCE</scope>
    <source>
        <strain evidence="1">IBT 26290</strain>
    </source>
</reference>